<dbReference type="OrthoDB" id="65569at2759"/>
<dbReference type="InterPro" id="IPR017853">
    <property type="entry name" value="GH"/>
</dbReference>
<accession>A0A6G1C1V0</accession>
<comment type="caution">
    <text evidence="5">The sequence shown here is derived from an EMBL/GenBank/DDBJ whole genome shotgun (WGS) entry which is preliminary data.</text>
</comment>
<evidence type="ECO:0000313" key="6">
    <source>
        <dbReference type="Proteomes" id="UP000479710"/>
    </source>
</evidence>
<organism evidence="5 6">
    <name type="scientific">Oryza meyeriana var. granulata</name>
    <dbReference type="NCBI Taxonomy" id="110450"/>
    <lineage>
        <taxon>Eukaryota</taxon>
        <taxon>Viridiplantae</taxon>
        <taxon>Streptophyta</taxon>
        <taxon>Embryophyta</taxon>
        <taxon>Tracheophyta</taxon>
        <taxon>Spermatophyta</taxon>
        <taxon>Magnoliopsida</taxon>
        <taxon>Liliopsida</taxon>
        <taxon>Poales</taxon>
        <taxon>Poaceae</taxon>
        <taxon>BOP clade</taxon>
        <taxon>Oryzoideae</taxon>
        <taxon>Oryzeae</taxon>
        <taxon>Oryzinae</taxon>
        <taxon>Oryza</taxon>
        <taxon>Oryza meyeriana</taxon>
    </lineage>
</organism>
<dbReference type="AlphaFoldDB" id="A0A6G1C1V0"/>
<protein>
    <recommendedName>
        <fullName evidence="7">4-hydroxy-7-methoxy-3-oxo-3,4-dihydro-2H-1,4-benzoxazin-2-yl glucosidebeta-D-glucosidase</fullName>
    </recommendedName>
</protein>
<dbReference type="GO" id="GO:0033907">
    <property type="term" value="F:beta-D-fucosidase activity"/>
    <property type="evidence" value="ECO:0007669"/>
    <property type="project" value="UniProtKB-ARBA"/>
</dbReference>
<dbReference type="PANTHER" id="PTHR10353">
    <property type="entry name" value="GLYCOSYL HYDROLASE"/>
    <property type="match status" value="1"/>
</dbReference>
<name>A0A6G1C1V0_9ORYZ</name>
<evidence type="ECO:0008006" key="7">
    <source>
        <dbReference type="Google" id="ProtNLM"/>
    </source>
</evidence>
<sequence length="371" mass="42099">MVGWLVVLLITVYRLLHHSGVSAIDRGQFPPDFLFGTSASAYQARQQNAPDRAVVSSGYLEGNKGLSNWDVFTHKPGTIEDGSNGDTADDHYHRYMEDIELMHSLGVSSYRFSISWARILPKGRFGDVNPDGVAFYNSLIDGLLQKDPILLGGYPTEMREVLGQSLPEFTPKQKKRLQATKLDFIGLNHYTTCYVKDCIFSLCEIDPVSADARVFSLAERDGVPIGKATGAPFFYDVPRGMEEAVTYCKQRYNNTPTYITENGYSQASNSSMTAKDFTNDTGRINYIHGYLTSLASAIRKGADVRGYFIWSLLDDFEWNFGYTLRFGLYHVDYKTLKRTPKLSAYWYRKFLTGSLLRRKFRDESHLHQFTS</sequence>
<dbReference type="PRINTS" id="PR00131">
    <property type="entry name" value="GLHYDRLASE1"/>
</dbReference>
<evidence type="ECO:0000256" key="3">
    <source>
        <dbReference type="RuleBase" id="RU003690"/>
    </source>
</evidence>
<evidence type="ECO:0000256" key="2">
    <source>
        <dbReference type="ARBA" id="ARBA00023180"/>
    </source>
</evidence>
<dbReference type="EMBL" id="SPHZ02000011">
    <property type="protein sequence ID" value="KAF0894418.1"/>
    <property type="molecule type" value="Genomic_DNA"/>
</dbReference>
<keyword evidence="2" id="KW-0325">Glycoprotein</keyword>
<keyword evidence="6" id="KW-1185">Reference proteome</keyword>
<dbReference type="GO" id="GO:0004565">
    <property type="term" value="F:beta-galactosidase activity"/>
    <property type="evidence" value="ECO:0007669"/>
    <property type="project" value="UniProtKB-ARBA"/>
</dbReference>
<keyword evidence="4" id="KW-0732">Signal</keyword>
<dbReference type="SUPFAM" id="SSF51445">
    <property type="entry name" value="(Trans)glycosidases"/>
    <property type="match status" value="1"/>
</dbReference>
<proteinExistence type="inferred from homology"/>
<dbReference type="InterPro" id="IPR001360">
    <property type="entry name" value="Glyco_hydro_1"/>
</dbReference>
<feature type="chain" id="PRO_5026227434" description="4-hydroxy-7-methoxy-3-oxo-3,4-dihydro-2H-1,4-benzoxazin-2-yl glucosidebeta-D-glucosidase" evidence="4">
    <location>
        <begin position="24"/>
        <end position="371"/>
    </location>
</feature>
<comment type="similarity">
    <text evidence="1 3">Belongs to the glycosyl hydrolase 1 family.</text>
</comment>
<dbReference type="Proteomes" id="UP000479710">
    <property type="component" value="Unassembled WGS sequence"/>
</dbReference>
<dbReference type="Gene3D" id="3.20.20.80">
    <property type="entry name" value="Glycosidases"/>
    <property type="match status" value="2"/>
</dbReference>
<reference evidence="5 6" key="1">
    <citation type="submission" date="2019-11" db="EMBL/GenBank/DDBJ databases">
        <title>Whole genome sequence of Oryza granulata.</title>
        <authorList>
            <person name="Li W."/>
        </authorList>
    </citation>
    <scope>NUCLEOTIDE SEQUENCE [LARGE SCALE GENOMIC DNA]</scope>
    <source>
        <strain evidence="6">cv. Menghai</strain>
        <tissue evidence="5">Leaf</tissue>
    </source>
</reference>
<evidence type="ECO:0000256" key="1">
    <source>
        <dbReference type="ARBA" id="ARBA00010838"/>
    </source>
</evidence>
<dbReference type="GO" id="GO:0008422">
    <property type="term" value="F:beta-glucosidase activity"/>
    <property type="evidence" value="ECO:0007669"/>
    <property type="project" value="UniProtKB-ARBA"/>
</dbReference>
<gene>
    <name evidence="5" type="ORF">E2562_038954</name>
</gene>
<dbReference type="Pfam" id="PF00232">
    <property type="entry name" value="Glyco_hydro_1"/>
    <property type="match status" value="2"/>
</dbReference>
<evidence type="ECO:0000313" key="5">
    <source>
        <dbReference type="EMBL" id="KAF0894418.1"/>
    </source>
</evidence>
<evidence type="ECO:0000256" key="4">
    <source>
        <dbReference type="SAM" id="SignalP"/>
    </source>
</evidence>
<dbReference type="GO" id="GO:0005975">
    <property type="term" value="P:carbohydrate metabolic process"/>
    <property type="evidence" value="ECO:0007669"/>
    <property type="project" value="InterPro"/>
</dbReference>
<feature type="signal peptide" evidence="4">
    <location>
        <begin position="1"/>
        <end position="23"/>
    </location>
</feature>
<dbReference type="PANTHER" id="PTHR10353:SF191">
    <property type="entry name" value="INACTIVE BETA-GLUCOSIDASE 14-RELATED"/>
    <property type="match status" value="1"/>
</dbReference>